<keyword evidence="3" id="KW-1185">Reference proteome</keyword>
<accession>A0ABR5SIF5</accession>
<dbReference type="InterPro" id="IPR036908">
    <property type="entry name" value="RlpA-like_sf"/>
</dbReference>
<dbReference type="Gene3D" id="2.40.40.10">
    <property type="entry name" value="RlpA-like domain"/>
    <property type="match status" value="1"/>
</dbReference>
<reference evidence="2 3" key="1">
    <citation type="submission" date="2015-11" db="EMBL/GenBank/DDBJ databases">
        <authorList>
            <person name="Lin W."/>
        </authorList>
    </citation>
    <scope>NUCLEOTIDE SEQUENCE [LARGE SCALE GENOMIC DNA]</scope>
    <source>
        <strain evidence="2 3">HCH-1</strain>
    </source>
</reference>
<dbReference type="Proteomes" id="UP000060487">
    <property type="component" value="Unassembled WGS sequence"/>
</dbReference>
<name>A0ABR5SIF5_9BACT</name>
<gene>
    <name evidence="2" type="ORF">ASN18_0503</name>
</gene>
<evidence type="ECO:0000256" key="1">
    <source>
        <dbReference type="SAM" id="MobiDB-lite"/>
    </source>
</evidence>
<feature type="region of interest" description="Disordered" evidence="1">
    <location>
        <begin position="155"/>
        <end position="176"/>
    </location>
</feature>
<organism evidence="2 3">
    <name type="scientific">Candidatus Magnetominusculus xianensis</name>
    <dbReference type="NCBI Taxonomy" id="1748249"/>
    <lineage>
        <taxon>Bacteria</taxon>
        <taxon>Pseudomonadati</taxon>
        <taxon>Nitrospirota</taxon>
        <taxon>Nitrospiria</taxon>
        <taxon>Nitrospirales</taxon>
        <taxon>Nitrospiraceae</taxon>
        <taxon>Candidatus Magnetominusculus</taxon>
    </lineage>
</organism>
<evidence type="ECO:0000313" key="3">
    <source>
        <dbReference type="Proteomes" id="UP000060487"/>
    </source>
</evidence>
<dbReference type="RefSeq" id="WP_085051034.1">
    <property type="nucleotide sequence ID" value="NZ_LNQR01000021.1"/>
</dbReference>
<comment type="caution">
    <text evidence="2">The sequence shown here is derived from an EMBL/GenBank/DDBJ whole genome shotgun (WGS) entry which is preliminary data.</text>
</comment>
<evidence type="ECO:0000313" key="2">
    <source>
        <dbReference type="EMBL" id="KWT92672.1"/>
    </source>
</evidence>
<proteinExistence type="predicted"/>
<dbReference type="EMBL" id="LNQR01000021">
    <property type="protein sequence ID" value="KWT92672.1"/>
    <property type="molecule type" value="Genomic_DNA"/>
</dbReference>
<sequence length="381" mass="42404">MKGDCYLKDPETGKFMGSKPGCSHGGGEVSDELSQRLEREKGITKQRVDAAAALGNLKPKDSELKNKAERLASEVSKGDLSFQEGLYQLSKGNAPFNRYAKAVDLLDRDPKYWRDIFSKVGSDEVDTLLTSFTGVPVPGVSDYVMKLADAKSGVQQINDQKPGLPSGKTPAQVKDEHDKWREDIKNVALDYNKDYKDKYTDDKYTKYDSNKMDTNATFYNLPNRATASGAKYDKYAFAGAMQPIDVGKIPYNKKDASVYVYARVTNIVIGKDGKEKEGKSVIIKINDRGPYTPIVTDRYIGSDGKEKVKTKNMPDPTKAVDLTVAAYAAITDKDEAGKLHVKVEFLPKSQGQVKYEQQMKETDKNENKKRVDKIAAIFKLD</sequence>
<protein>
    <submittedName>
        <fullName evidence="2">Uncharacterized protein</fullName>
    </submittedName>
</protein>